<evidence type="ECO:0000313" key="1">
    <source>
        <dbReference type="EMBL" id="KAF2473841.1"/>
    </source>
</evidence>
<name>A0ACB6R5W3_9PLEO</name>
<reference evidence="1" key="1">
    <citation type="journal article" date="2020" name="Stud. Mycol.">
        <title>101 Dothideomycetes genomes: a test case for predicting lifestyles and emergence of pathogens.</title>
        <authorList>
            <person name="Haridas S."/>
            <person name="Albert R."/>
            <person name="Binder M."/>
            <person name="Bloem J."/>
            <person name="Labutti K."/>
            <person name="Salamov A."/>
            <person name="Andreopoulos B."/>
            <person name="Baker S."/>
            <person name="Barry K."/>
            <person name="Bills G."/>
            <person name="Bluhm B."/>
            <person name="Cannon C."/>
            <person name="Castanera R."/>
            <person name="Culley D."/>
            <person name="Daum C."/>
            <person name="Ezra D."/>
            <person name="Gonzalez J."/>
            <person name="Henrissat B."/>
            <person name="Kuo A."/>
            <person name="Liang C."/>
            <person name="Lipzen A."/>
            <person name="Lutzoni F."/>
            <person name="Magnuson J."/>
            <person name="Mondo S."/>
            <person name="Nolan M."/>
            <person name="Ohm R."/>
            <person name="Pangilinan J."/>
            <person name="Park H.-J."/>
            <person name="Ramirez L."/>
            <person name="Alfaro M."/>
            <person name="Sun H."/>
            <person name="Tritt A."/>
            <person name="Yoshinaga Y."/>
            <person name="Zwiers L.-H."/>
            <person name="Turgeon B."/>
            <person name="Goodwin S."/>
            <person name="Spatafora J."/>
            <person name="Crous P."/>
            <person name="Grigoriev I."/>
        </authorList>
    </citation>
    <scope>NUCLEOTIDE SEQUENCE</scope>
    <source>
        <strain evidence="1">ATCC 200398</strain>
    </source>
</reference>
<gene>
    <name evidence="1" type="ORF">BDR25DRAFT_386763</name>
</gene>
<evidence type="ECO:0000313" key="2">
    <source>
        <dbReference type="Proteomes" id="UP000799755"/>
    </source>
</evidence>
<keyword evidence="2" id="KW-1185">Reference proteome</keyword>
<organism evidence="1 2">
    <name type="scientific">Lindgomyces ingoldianus</name>
    <dbReference type="NCBI Taxonomy" id="673940"/>
    <lineage>
        <taxon>Eukaryota</taxon>
        <taxon>Fungi</taxon>
        <taxon>Dikarya</taxon>
        <taxon>Ascomycota</taxon>
        <taxon>Pezizomycotina</taxon>
        <taxon>Dothideomycetes</taxon>
        <taxon>Pleosporomycetidae</taxon>
        <taxon>Pleosporales</taxon>
        <taxon>Lindgomycetaceae</taxon>
        <taxon>Lindgomyces</taxon>
    </lineage>
</organism>
<sequence>MADMRVALLVPPLYVKRVKSALEERKYFDRKAGITSYKDVATAKEAQRTAERARMIISTNILQSQLGPRDIDQEPNTEQEVPDLLMELGLQELLGEIHGLSLPSLNTNTSTYVPPSPFLKALREGLKYLPKSLLDSLELTTPMLLSSFPGAYSVYNPMLLLPSHALSSPPWTKLLSSIGWDSPSLSSIWKAIAGAVGATHVALNAGIPPRSKTTEGTTSDGDTKENILRSPINLTPLYGYFGPQPSPTRLSHPTQADFDAALWVSTCQNGIHQVWAPLYTMFSRGNIREKTRLLNLPSVRTSVSDGRGKGKWTPPIGCRDHEFIQGCTAVDLYAGIGYFSFSYKKAGCTKVLCWELNPWSVEGLRRGAELNGWSTQVFTKVPKDWSEWHSSVQDVDFLVFQQSNESAICPISCLGGSFNTEPLIPRIRHVNCGLLPSSNKSWWAAIRAVDSTAGGWIHVHENVAAKDVDTRKDEVVSELQDLLNVWEQEKGSCGSLLKRVSCDHVERVKTFAPGVLHIVFDIWVNGTATAECAL</sequence>
<dbReference type="EMBL" id="MU003499">
    <property type="protein sequence ID" value="KAF2473841.1"/>
    <property type="molecule type" value="Genomic_DNA"/>
</dbReference>
<accession>A0ACB6R5W3</accession>
<proteinExistence type="predicted"/>
<comment type="caution">
    <text evidence="1">The sequence shown here is derived from an EMBL/GenBank/DDBJ whole genome shotgun (WGS) entry which is preliminary data.</text>
</comment>
<protein>
    <submittedName>
        <fullName evidence="1">Uncharacterized protein</fullName>
    </submittedName>
</protein>
<dbReference type="Proteomes" id="UP000799755">
    <property type="component" value="Unassembled WGS sequence"/>
</dbReference>